<reference evidence="1" key="1">
    <citation type="journal article" date="2014" name="Int. J. Syst. Evol. Microbiol.">
        <title>Complete genome sequence of Corynebacterium casei LMG S-19264T (=DSM 44701T), isolated from a smear-ripened cheese.</title>
        <authorList>
            <consortium name="US DOE Joint Genome Institute (JGI-PGF)"/>
            <person name="Walter F."/>
            <person name="Albersmeier A."/>
            <person name="Kalinowski J."/>
            <person name="Ruckert C."/>
        </authorList>
    </citation>
    <scope>NUCLEOTIDE SEQUENCE</scope>
    <source>
        <strain evidence="1">JCM 19018</strain>
    </source>
</reference>
<protein>
    <submittedName>
        <fullName evidence="1">Uncharacterized protein</fullName>
    </submittedName>
</protein>
<dbReference type="RefSeq" id="WP_188978969.1">
    <property type="nucleotide sequence ID" value="NZ_BMPD01000005.1"/>
</dbReference>
<comment type="caution">
    <text evidence="1">The sequence shown here is derived from an EMBL/GenBank/DDBJ whole genome shotgun (WGS) entry which is preliminary data.</text>
</comment>
<accession>A0A830EU59</accession>
<sequence>MAVQDEVAWVLETIRTNWPGSWPADDDGTERLYRVNRDEPLVLETDQREKTVELSTASALGASLGSRVPEVAGPDNRRRVTTTVDCRFKGLTSQGGEFGHVDSNKHAKQIALYAQNAIQQELSYPAVDPDADDIGRVAYHTVTVDDPTDSSQEWQDEYFWTWTVRLIGYETI</sequence>
<dbReference type="EMBL" id="BMPD01000005">
    <property type="protein sequence ID" value="GGK74532.1"/>
    <property type="molecule type" value="Genomic_DNA"/>
</dbReference>
<evidence type="ECO:0000313" key="2">
    <source>
        <dbReference type="Proteomes" id="UP000614221"/>
    </source>
</evidence>
<name>A0A830EU59_9EURY</name>
<proteinExistence type="predicted"/>
<dbReference type="OrthoDB" id="195703at2157"/>
<dbReference type="AlphaFoldDB" id="A0A830EU59"/>
<evidence type="ECO:0000313" key="1">
    <source>
        <dbReference type="EMBL" id="GGK74532.1"/>
    </source>
</evidence>
<organism evidence="1 2">
    <name type="scientific">Haloarcula sebkhae</name>
    <dbReference type="NCBI Taxonomy" id="932660"/>
    <lineage>
        <taxon>Archaea</taxon>
        <taxon>Methanobacteriati</taxon>
        <taxon>Methanobacteriota</taxon>
        <taxon>Stenosarchaea group</taxon>
        <taxon>Halobacteria</taxon>
        <taxon>Halobacteriales</taxon>
        <taxon>Haloarculaceae</taxon>
        <taxon>Haloarcula</taxon>
    </lineage>
</organism>
<dbReference type="Proteomes" id="UP000614221">
    <property type="component" value="Unassembled WGS sequence"/>
</dbReference>
<gene>
    <name evidence="1" type="ORF">GCM10009067_28420</name>
</gene>
<reference evidence="1" key="2">
    <citation type="submission" date="2020-09" db="EMBL/GenBank/DDBJ databases">
        <authorList>
            <person name="Sun Q."/>
            <person name="Ohkuma M."/>
        </authorList>
    </citation>
    <scope>NUCLEOTIDE SEQUENCE</scope>
    <source>
        <strain evidence="1">JCM 19018</strain>
    </source>
</reference>